<gene>
    <name evidence="1 3" type="ORF">BDZ99DRAFT_501539</name>
</gene>
<dbReference type="GeneID" id="54464718"/>
<dbReference type="Pfam" id="PF07247">
    <property type="entry name" value="AATase"/>
    <property type="match status" value="1"/>
</dbReference>
<dbReference type="PANTHER" id="PTHR28037">
    <property type="entry name" value="ALCOHOL O-ACETYLTRANSFERASE 1-RELATED"/>
    <property type="match status" value="1"/>
</dbReference>
<dbReference type="InterPro" id="IPR010828">
    <property type="entry name" value="Atf2/Sli1-like"/>
</dbReference>
<dbReference type="PANTHER" id="PTHR28037:SF1">
    <property type="entry name" value="ALCOHOL O-ACETYLTRANSFERASE 1-RELATED"/>
    <property type="match status" value="1"/>
</dbReference>
<sequence length="520" mass="56323">MSIKMTKLRAAGKTERRCIMRQELGYYHNLVITAKYSFDAAEGLKVTPETFFPALKFCIATHPILSCSISGSETEAPVWIRPETVDLRNNVKIVHPESLKADPKDGLAQLQEALAEELDEHYPFLPNVLPWKIVVLPIVQQKGEYYIIFSTSHAHGDGQSGLAFHETFLRGLNASTTPDLNPLVTAPSDPLLPPLDATPMPISWSFLLGPLLGTYLPSPIASALGIPREINPSSPDMWRATPYTYDPSNFHTSLSLIVIPAPILTAVLQACRAHDTKLTGLLHQLVVRALSAVIPDEPEKGKAAGSFGAQSPINLRRMIPSVSNHEMAVLTNAAFEIFPRMSPSEAQSPPSSESVVTEAMWAAARSTSAKLAATASTLSDQPVGLLKYLAHFRMWLTKHIGKERDCSYELTNVMAFDPGEAEAGKWKLGRTLMVQPASATGAPISFAVASRKGGEMVVAASWQKGVLGLEGDEGVIVGVIGERVRGDLERLAEEQIGCEGFGSCRWGTRGPLGDANGREQ</sequence>
<reference evidence="3" key="2">
    <citation type="submission" date="2020-04" db="EMBL/GenBank/DDBJ databases">
        <authorList>
            <consortium name="NCBI Genome Project"/>
        </authorList>
    </citation>
    <scope>NUCLEOTIDE SEQUENCE</scope>
    <source>
        <strain evidence="3">CBS 304.34</strain>
    </source>
</reference>
<dbReference type="AlphaFoldDB" id="A0A6A6YDD0"/>
<keyword evidence="2" id="KW-1185">Reference proteome</keyword>
<evidence type="ECO:0000313" key="2">
    <source>
        <dbReference type="Proteomes" id="UP000504636"/>
    </source>
</evidence>
<evidence type="ECO:0000313" key="1">
    <source>
        <dbReference type="EMBL" id="KAF2806004.1"/>
    </source>
</evidence>
<dbReference type="RefSeq" id="XP_033572968.1">
    <property type="nucleotide sequence ID" value="XM_033723825.1"/>
</dbReference>
<dbReference type="InterPro" id="IPR052058">
    <property type="entry name" value="Alcohol_O-acetyltransferase"/>
</dbReference>
<dbReference type="OrthoDB" id="2150604at2759"/>
<reference evidence="1 3" key="1">
    <citation type="journal article" date="2020" name="Stud. Mycol.">
        <title>101 Dothideomycetes genomes: a test case for predicting lifestyles and emergence of pathogens.</title>
        <authorList>
            <person name="Haridas S."/>
            <person name="Albert R."/>
            <person name="Binder M."/>
            <person name="Bloem J."/>
            <person name="Labutti K."/>
            <person name="Salamov A."/>
            <person name="Andreopoulos B."/>
            <person name="Baker S."/>
            <person name="Barry K."/>
            <person name="Bills G."/>
            <person name="Bluhm B."/>
            <person name="Cannon C."/>
            <person name="Castanera R."/>
            <person name="Culley D."/>
            <person name="Daum C."/>
            <person name="Ezra D."/>
            <person name="Gonzalez J."/>
            <person name="Henrissat B."/>
            <person name="Kuo A."/>
            <person name="Liang C."/>
            <person name="Lipzen A."/>
            <person name="Lutzoni F."/>
            <person name="Magnuson J."/>
            <person name="Mondo S."/>
            <person name="Nolan M."/>
            <person name="Ohm R."/>
            <person name="Pangilinan J."/>
            <person name="Park H.-J."/>
            <person name="Ramirez L."/>
            <person name="Alfaro M."/>
            <person name="Sun H."/>
            <person name="Tritt A."/>
            <person name="Yoshinaga Y."/>
            <person name="Zwiers L.-H."/>
            <person name="Turgeon B."/>
            <person name="Goodwin S."/>
            <person name="Spatafora J."/>
            <person name="Crous P."/>
            <person name="Grigoriev I."/>
        </authorList>
    </citation>
    <scope>NUCLEOTIDE SEQUENCE</scope>
    <source>
        <strain evidence="1 3">CBS 304.34</strain>
    </source>
</reference>
<evidence type="ECO:0008006" key="4">
    <source>
        <dbReference type="Google" id="ProtNLM"/>
    </source>
</evidence>
<accession>A0A6A6YDD0</accession>
<dbReference type="EMBL" id="MU003708">
    <property type="protein sequence ID" value="KAF2806004.1"/>
    <property type="molecule type" value="Genomic_DNA"/>
</dbReference>
<organism evidence="1">
    <name type="scientific">Mytilinidion resinicola</name>
    <dbReference type="NCBI Taxonomy" id="574789"/>
    <lineage>
        <taxon>Eukaryota</taxon>
        <taxon>Fungi</taxon>
        <taxon>Dikarya</taxon>
        <taxon>Ascomycota</taxon>
        <taxon>Pezizomycotina</taxon>
        <taxon>Dothideomycetes</taxon>
        <taxon>Pleosporomycetidae</taxon>
        <taxon>Mytilinidiales</taxon>
        <taxon>Mytilinidiaceae</taxon>
        <taxon>Mytilinidion</taxon>
    </lineage>
</organism>
<name>A0A6A6YDD0_9PEZI</name>
<dbReference type="GO" id="GO:0008080">
    <property type="term" value="F:N-acetyltransferase activity"/>
    <property type="evidence" value="ECO:0007669"/>
    <property type="project" value="TreeGrafter"/>
</dbReference>
<protein>
    <recommendedName>
        <fullName evidence="4">Alcohol acetyltransferase</fullName>
    </recommendedName>
</protein>
<evidence type="ECO:0000313" key="3">
    <source>
        <dbReference type="RefSeq" id="XP_033572968.1"/>
    </source>
</evidence>
<dbReference type="Proteomes" id="UP000504636">
    <property type="component" value="Unplaced"/>
</dbReference>
<reference evidence="3" key="3">
    <citation type="submission" date="2025-04" db="UniProtKB">
        <authorList>
            <consortium name="RefSeq"/>
        </authorList>
    </citation>
    <scope>IDENTIFICATION</scope>
    <source>
        <strain evidence="3">CBS 304.34</strain>
    </source>
</reference>
<proteinExistence type="predicted"/>